<sequence>MDIVNAFGTVLKKHRKLNGLSQEQLAFLCDLDRTYIGLLERSQRQPSLKTIFRIANELNISASDLIREVEELIN</sequence>
<dbReference type="SMART" id="SM00530">
    <property type="entry name" value="HTH_XRE"/>
    <property type="match status" value="1"/>
</dbReference>
<evidence type="ECO:0000313" key="4">
    <source>
        <dbReference type="Proteomes" id="UP001174229"/>
    </source>
</evidence>
<dbReference type="SUPFAM" id="SSF47413">
    <property type="entry name" value="lambda repressor-like DNA-binding domains"/>
    <property type="match status" value="1"/>
</dbReference>
<dbReference type="GO" id="GO:0003677">
    <property type="term" value="F:DNA binding"/>
    <property type="evidence" value="ECO:0007669"/>
    <property type="project" value="UniProtKB-KW"/>
</dbReference>
<protein>
    <submittedName>
        <fullName evidence="3">Helix-turn-helix transcriptional regulator</fullName>
    </submittedName>
</protein>
<dbReference type="Pfam" id="PF01381">
    <property type="entry name" value="HTH_3"/>
    <property type="match status" value="1"/>
</dbReference>
<dbReference type="GO" id="GO:0003700">
    <property type="term" value="F:DNA-binding transcription factor activity"/>
    <property type="evidence" value="ECO:0007669"/>
    <property type="project" value="TreeGrafter"/>
</dbReference>
<name>A0AAW6YSD0_9BACI</name>
<comment type="caution">
    <text evidence="3">The sequence shown here is derived from an EMBL/GenBank/DDBJ whole genome shotgun (WGS) entry which is preliminary data.</text>
</comment>
<keyword evidence="1" id="KW-0238">DNA-binding</keyword>
<dbReference type="Proteomes" id="UP001174229">
    <property type="component" value="Unassembled WGS sequence"/>
</dbReference>
<dbReference type="CDD" id="cd00093">
    <property type="entry name" value="HTH_XRE"/>
    <property type="match status" value="1"/>
</dbReference>
<evidence type="ECO:0000313" key="3">
    <source>
        <dbReference type="EMBL" id="MDK7391665.1"/>
    </source>
</evidence>
<dbReference type="InterPro" id="IPR050807">
    <property type="entry name" value="TransReg_Diox_bact_type"/>
</dbReference>
<dbReference type="RefSeq" id="WP_000355838.1">
    <property type="nucleotide sequence ID" value="NZ_JAPDOF010000055.1"/>
</dbReference>
<accession>A0AAW6YSD0</accession>
<dbReference type="EMBL" id="JAPNPE010000002">
    <property type="protein sequence ID" value="MDK7391665.1"/>
    <property type="molecule type" value="Genomic_DNA"/>
</dbReference>
<dbReference type="GO" id="GO:0005829">
    <property type="term" value="C:cytosol"/>
    <property type="evidence" value="ECO:0007669"/>
    <property type="project" value="TreeGrafter"/>
</dbReference>
<dbReference type="InterPro" id="IPR010982">
    <property type="entry name" value="Lambda_DNA-bd_dom_sf"/>
</dbReference>
<dbReference type="PANTHER" id="PTHR46797:SF1">
    <property type="entry name" value="METHYLPHOSPHONATE SYNTHASE"/>
    <property type="match status" value="1"/>
</dbReference>
<feature type="domain" description="HTH cro/C1-type" evidence="2">
    <location>
        <begin position="11"/>
        <end position="65"/>
    </location>
</feature>
<evidence type="ECO:0000256" key="1">
    <source>
        <dbReference type="ARBA" id="ARBA00023125"/>
    </source>
</evidence>
<dbReference type="PROSITE" id="PS50943">
    <property type="entry name" value="HTH_CROC1"/>
    <property type="match status" value="1"/>
</dbReference>
<gene>
    <name evidence="3" type="ORF">OWO78_09425</name>
</gene>
<dbReference type="AlphaFoldDB" id="A0AAW6YSD0"/>
<reference evidence="3" key="1">
    <citation type="submission" date="2022-11" db="EMBL/GenBank/DDBJ databases">
        <title>WGS-based characterization of Bacillus cereus isolated from food &amp; feed additives.</title>
        <authorList>
            <person name="Bogaerts B."/>
            <person name="Fraiture M.-A."/>
            <person name="Roosens N.H.C."/>
            <person name="De Keersmaecker S.C.J."/>
            <person name="Vanneste K."/>
        </authorList>
    </citation>
    <scope>NUCLEOTIDE SEQUENCE</scope>
    <source>
        <strain evidence="3">74.2</strain>
    </source>
</reference>
<evidence type="ECO:0000259" key="2">
    <source>
        <dbReference type="PROSITE" id="PS50943"/>
    </source>
</evidence>
<dbReference type="InterPro" id="IPR001387">
    <property type="entry name" value="Cro/C1-type_HTH"/>
</dbReference>
<proteinExistence type="predicted"/>
<dbReference type="PANTHER" id="PTHR46797">
    <property type="entry name" value="HTH-TYPE TRANSCRIPTIONAL REGULATOR"/>
    <property type="match status" value="1"/>
</dbReference>
<dbReference type="Gene3D" id="1.10.260.40">
    <property type="entry name" value="lambda repressor-like DNA-binding domains"/>
    <property type="match status" value="1"/>
</dbReference>
<organism evidence="3 4">
    <name type="scientific">Bacillus pacificus</name>
    <dbReference type="NCBI Taxonomy" id="2026187"/>
    <lineage>
        <taxon>Bacteria</taxon>
        <taxon>Bacillati</taxon>
        <taxon>Bacillota</taxon>
        <taxon>Bacilli</taxon>
        <taxon>Bacillales</taxon>
        <taxon>Bacillaceae</taxon>
        <taxon>Bacillus</taxon>
        <taxon>Bacillus cereus group</taxon>
    </lineage>
</organism>